<dbReference type="Pfam" id="PF25600">
    <property type="entry name" value="TRIM_CC"/>
    <property type="match status" value="1"/>
</dbReference>
<dbReference type="AlphaFoldDB" id="H3B8P5"/>
<keyword evidence="2 4" id="KW-0863">Zinc-finger</keyword>
<dbReference type="InterPro" id="IPR017907">
    <property type="entry name" value="Znf_RING_CS"/>
</dbReference>
<keyword evidence="1" id="KW-0479">Metal-binding</keyword>
<dbReference type="OMA" id="NTICREV"/>
<evidence type="ECO:0000256" key="5">
    <source>
        <dbReference type="SAM" id="Coils"/>
    </source>
</evidence>
<accession>H3B8P5</accession>
<keyword evidence="5" id="KW-0175">Coiled coil</keyword>
<dbReference type="CDD" id="cd16597">
    <property type="entry name" value="RING-HC_TRIM25_C-IV"/>
    <property type="match status" value="1"/>
</dbReference>
<evidence type="ECO:0000256" key="4">
    <source>
        <dbReference type="PROSITE-ProRule" id="PRU00175"/>
    </source>
</evidence>
<dbReference type="SUPFAM" id="SSF57850">
    <property type="entry name" value="RING/U-box"/>
    <property type="match status" value="1"/>
</dbReference>
<dbReference type="InterPro" id="IPR051051">
    <property type="entry name" value="E3_ubiq-ligase_TRIM/RNF"/>
</dbReference>
<dbReference type="SUPFAM" id="SSF49899">
    <property type="entry name" value="Concanavalin A-like lectins/glucanases"/>
    <property type="match status" value="1"/>
</dbReference>
<dbReference type="Ensembl" id="ENSLACT00000018398.1">
    <property type="protein sequence ID" value="ENSLACP00000018266.1"/>
    <property type="gene ID" value="ENSLACG00000016090.1"/>
</dbReference>
<dbReference type="Gene3D" id="4.10.830.40">
    <property type="match status" value="1"/>
</dbReference>
<dbReference type="GO" id="GO:0008270">
    <property type="term" value="F:zinc ion binding"/>
    <property type="evidence" value="ECO:0007669"/>
    <property type="project" value="UniProtKB-KW"/>
</dbReference>
<keyword evidence="3" id="KW-0862">Zinc</keyword>
<evidence type="ECO:0000313" key="9">
    <source>
        <dbReference type="Proteomes" id="UP000008672"/>
    </source>
</evidence>
<feature type="domain" description="B30.2/SPRY" evidence="7">
    <location>
        <begin position="341"/>
        <end position="419"/>
    </location>
</feature>
<dbReference type="Gene3D" id="3.30.40.10">
    <property type="entry name" value="Zinc/RING finger domain, C3HC4 (zinc finger)"/>
    <property type="match status" value="1"/>
</dbReference>
<dbReference type="InterPro" id="IPR043136">
    <property type="entry name" value="B30.2/SPRY_sf"/>
</dbReference>
<evidence type="ECO:0000256" key="2">
    <source>
        <dbReference type="ARBA" id="ARBA00022771"/>
    </source>
</evidence>
<dbReference type="Bgee" id="ENSLACG00000016090">
    <property type="expression patterns" value="Expressed in mesonephros"/>
</dbReference>
<dbReference type="Pfam" id="PF13445">
    <property type="entry name" value="zf-RING_UBOX"/>
    <property type="match status" value="1"/>
</dbReference>
<dbReference type="SMART" id="SM00184">
    <property type="entry name" value="RING"/>
    <property type="match status" value="1"/>
</dbReference>
<proteinExistence type="predicted"/>
<dbReference type="EMBL" id="AFYH01069218">
    <property type="status" value="NOT_ANNOTATED_CDS"/>
    <property type="molecule type" value="Genomic_DNA"/>
</dbReference>
<protein>
    <recommendedName>
        <fullName evidence="10">RING-type domain-containing protein</fullName>
    </recommendedName>
</protein>
<dbReference type="PROSITE" id="PS50188">
    <property type="entry name" value="B302_SPRY"/>
    <property type="match status" value="1"/>
</dbReference>
<dbReference type="InterPro" id="IPR001841">
    <property type="entry name" value="Znf_RING"/>
</dbReference>
<dbReference type="InterPro" id="IPR027370">
    <property type="entry name" value="Znf-RING_euk"/>
</dbReference>
<dbReference type="GeneTree" id="ENSGT01030000234583"/>
<reference evidence="9" key="1">
    <citation type="submission" date="2011-08" db="EMBL/GenBank/DDBJ databases">
        <title>The draft genome of Latimeria chalumnae.</title>
        <authorList>
            <person name="Di Palma F."/>
            <person name="Alfoldi J."/>
            <person name="Johnson J."/>
            <person name="Berlin A."/>
            <person name="Gnerre S."/>
            <person name="Jaffe D."/>
            <person name="MacCallum I."/>
            <person name="Young S."/>
            <person name="Walker B.J."/>
            <person name="Lander E."/>
            <person name="Lindblad-Toh K."/>
        </authorList>
    </citation>
    <scope>NUCLEOTIDE SEQUENCE [LARGE SCALE GENOMIC DNA]</scope>
    <source>
        <strain evidence="9">Wild caught</strain>
    </source>
</reference>
<dbReference type="CDD" id="cd19802">
    <property type="entry name" value="Bbox1_TRIM8-like"/>
    <property type="match status" value="1"/>
</dbReference>
<evidence type="ECO:0000313" key="8">
    <source>
        <dbReference type="Ensembl" id="ENSLACP00000018266.1"/>
    </source>
</evidence>
<evidence type="ECO:0000259" key="7">
    <source>
        <dbReference type="PROSITE" id="PS50188"/>
    </source>
</evidence>
<dbReference type="PANTHER" id="PTHR25465:SF41">
    <property type="entry name" value="E3 UBIQUITIN-PROTEIN LIGASE RNF135"/>
    <property type="match status" value="1"/>
</dbReference>
<dbReference type="InParanoid" id="H3B8P5"/>
<evidence type="ECO:0008006" key="10">
    <source>
        <dbReference type="Google" id="ProtNLM"/>
    </source>
</evidence>
<evidence type="ECO:0000256" key="1">
    <source>
        <dbReference type="ARBA" id="ARBA00022723"/>
    </source>
</evidence>
<dbReference type="PROSITE" id="PS50089">
    <property type="entry name" value="ZF_RING_2"/>
    <property type="match status" value="1"/>
</dbReference>
<keyword evidence="9" id="KW-1185">Reference proteome</keyword>
<dbReference type="HOGENOM" id="CLU_013137_4_3_1"/>
<reference evidence="8" key="3">
    <citation type="submission" date="2025-09" db="UniProtKB">
        <authorList>
            <consortium name="Ensembl"/>
        </authorList>
    </citation>
    <scope>IDENTIFICATION</scope>
</reference>
<dbReference type="PANTHER" id="PTHR25465">
    <property type="entry name" value="B-BOX DOMAIN CONTAINING"/>
    <property type="match status" value="1"/>
</dbReference>
<dbReference type="Proteomes" id="UP000008672">
    <property type="component" value="Unassembled WGS sequence"/>
</dbReference>
<dbReference type="InterPro" id="IPR058030">
    <property type="entry name" value="TRIM8/14/16/25/29/45/65_CC"/>
</dbReference>
<dbReference type="InterPro" id="IPR013083">
    <property type="entry name" value="Znf_RING/FYVE/PHD"/>
</dbReference>
<dbReference type="InterPro" id="IPR001870">
    <property type="entry name" value="B30.2/SPRY"/>
</dbReference>
<evidence type="ECO:0000259" key="6">
    <source>
        <dbReference type="PROSITE" id="PS50089"/>
    </source>
</evidence>
<reference evidence="8" key="2">
    <citation type="submission" date="2025-08" db="UniProtKB">
        <authorList>
            <consortium name="Ensembl"/>
        </authorList>
    </citation>
    <scope>IDENTIFICATION</scope>
</reference>
<gene>
    <name evidence="8" type="primary">LOC102363122</name>
</gene>
<sequence>FSESQIYEMAAASALSTELQEELICSICLSLFQDPVLLNCGHNFCQDCLEKVWEAQSGGQGYSCPECRREYREKPALHRNLKLCNIVERFKDTQEEQRVVTHPCDFCLENPLPAVKSCRNCEVVLCELHLQKHNGKFLEKNHVLVELKDSPQGQASECTCKGDGVCTCGACWDFLGANVITLADTYQWERVTLSEEVRKMQLAWKKIEKALEDVQAATGTLKANRDSQSSQISNVFNLIRTELNKKEEEFLKSIASEENAKRLELKNQMEALQRKRDAIVKLIKAAHNLSFQGDATHFIQDFEPVYKKIQAFDTSVGTFQVPQQATGTLAIQEIQNTTESFIKQIITFIKANIGCYQRASLTFDIMTAESGIILSDNYKTVTGSNQHSVSRVSTAQRFSSGRRYWEVEAFGDGKWEITV</sequence>
<dbReference type="eggNOG" id="KOG2177">
    <property type="taxonomic scope" value="Eukaryota"/>
</dbReference>
<name>H3B8P5_LATCH</name>
<feature type="domain" description="RING-type" evidence="6">
    <location>
        <begin position="25"/>
        <end position="68"/>
    </location>
</feature>
<evidence type="ECO:0000256" key="3">
    <source>
        <dbReference type="ARBA" id="ARBA00022833"/>
    </source>
</evidence>
<organism evidence="8 9">
    <name type="scientific">Latimeria chalumnae</name>
    <name type="common">Coelacanth</name>
    <dbReference type="NCBI Taxonomy" id="7897"/>
    <lineage>
        <taxon>Eukaryota</taxon>
        <taxon>Metazoa</taxon>
        <taxon>Chordata</taxon>
        <taxon>Craniata</taxon>
        <taxon>Vertebrata</taxon>
        <taxon>Euteleostomi</taxon>
        <taxon>Coelacanthiformes</taxon>
        <taxon>Coelacanthidae</taxon>
        <taxon>Latimeria</taxon>
    </lineage>
</organism>
<feature type="coiled-coil region" evidence="5">
    <location>
        <begin position="255"/>
        <end position="282"/>
    </location>
</feature>
<dbReference type="Gene3D" id="2.60.120.920">
    <property type="match status" value="1"/>
</dbReference>
<dbReference type="PROSITE" id="PS00518">
    <property type="entry name" value="ZF_RING_1"/>
    <property type="match status" value="1"/>
</dbReference>
<dbReference type="InterPro" id="IPR013320">
    <property type="entry name" value="ConA-like_dom_sf"/>
</dbReference>